<dbReference type="PANTHER" id="PTHR33495:SF2">
    <property type="entry name" value="ANTI-SIGMA FACTOR ANTAGONIST TM_1081-RELATED"/>
    <property type="match status" value="1"/>
</dbReference>
<evidence type="ECO:0000256" key="1">
    <source>
        <dbReference type="ARBA" id="ARBA00009013"/>
    </source>
</evidence>
<dbReference type="InterPro" id="IPR003658">
    <property type="entry name" value="Anti-sigma_ant"/>
</dbReference>
<protein>
    <recommendedName>
        <fullName evidence="2">Anti-sigma factor antagonist</fullName>
    </recommendedName>
</protein>
<gene>
    <name evidence="4" type="ORF">OUY22_07460</name>
</gene>
<comment type="caution">
    <text evidence="4">The sequence shown here is derived from an EMBL/GenBank/DDBJ whole genome shotgun (WGS) entry which is preliminary data.</text>
</comment>
<dbReference type="Gene3D" id="3.30.750.24">
    <property type="entry name" value="STAS domain"/>
    <property type="match status" value="1"/>
</dbReference>
<dbReference type="Proteomes" id="UP001144036">
    <property type="component" value="Unassembled WGS sequence"/>
</dbReference>
<accession>A0ABT4S7U6</accession>
<comment type="similarity">
    <text evidence="1 2">Belongs to the anti-sigma-factor antagonist family.</text>
</comment>
<dbReference type="InterPro" id="IPR002645">
    <property type="entry name" value="STAS_dom"/>
</dbReference>
<feature type="domain" description="STAS" evidence="3">
    <location>
        <begin position="14"/>
        <end position="124"/>
    </location>
</feature>
<evidence type="ECO:0000313" key="4">
    <source>
        <dbReference type="EMBL" id="MDA0633254.1"/>
    </source>
</evidence>
<keyword evidence="5" id="KW-1185">Reference proteome</keyword>
<organism evidence="4 5">
    <name type="scientific">Nonomuraea corallina</name>
    <dbReference type="NCBI Taxonomy" id="2989783"/>
    <lineage>
        <taxon>Bacteria</taxon>
        <taxon>Bacillati</taxon>
        <taxon>Actinomycetota</taxon>
        <taxon>Actinomycetes</taxon>
        <taxon>Streptosporangiales</taxon>
        <taxon>Streptosporangiaceae</taxon>
        <taxon>Nonomuraea</taxon>
    </lineage>
</organism>
<dbReference type="SUPFAM" id="SSF52091">
    <property type="entry name" value="SpoIIaa-like"/>
    <property type="match status" value="1"/>
</dbReference>
<dbReference type="EMBL" id="JAPNNL010000018">
    <property type="protein sequence ID" value="MDA0633254.1"/>
    <property type="molecule type" value="Genomic_DNA"/>
</dbReference>
<evidence type="ECO:0000256" key="2">
    <source>
        <dbReference type="RuleBase" id="RU003749"/>
    </source>
</evidence>
<evidence type="ECO:0000313" key="5">
    <source>
        <dbReference type="Proteomes" id="UP001144036"/>
    </source>
</evidence>
<dbReference type="PANTHER" id="PTHR33495">
    <property type="entry name" value="ANTI-SIGMA FACTOR ANTAGONIST TM_1081-RELATED-RELATED"/>
    <property type="match status" value="1"/>
</dbReference>
<dbReference type="PROSITE" id="PS50801">
    <property type="entry name" value="STAS"/>
    <property type="match status" value="1"/>
</dbReference>
<dbReference type="RefSeq" id="WP_270154054.1">
    <property type="nucleotide sequence ID" value="NZ_JAPNNL010000018.1"/>
</dbReference>
<name>A0ABT4S7U6_9ACTN</name>
<evidence type="ECO:0000259" key="3">
    <source>
        <dbReference type="PROSITE" id="PS50801"/>
    </source>
</evidence>
<dbReference type="NCBIfam" id="TIGR00377">
    <property type="entry name" value="ant_ant_sig"/>
    <property type="match status" value="1"/>
</dbReference>
<dbReference type="InterPro" id="IPR036513">
    <property type="entry name" value="STAS_dom_sf"/>
</dbReference>
<dbReference type="Pfam" id="PF01740">
    <property type="entry name" value="STAS"/>
    <property type="match status" value="1"/>
</dbReference>
<dbReference type="CDD" id="cd07043">
    <property type="entry name" value="STAS_anti-anti-sigma_factors"/>
    <property type="match status" value="1"/>
</dbReference>
<reference evidence="4" key="1">
    <citation type="submission" date="2022-11" db="EMBL/GenBank/DDBJ databases">
        <title>Nonomuraea corallina sp. nov., a new species of the genus Nonomuraea isolated from sea side sediment in Thai sea.</title>
        <authorList>
            <person name="Ngamcharungchit C."/>
            <person name="Matsumoto A."/>
            <person name="Suriyachadkun C."/>
            <person name="Panbangred W."/>
            <person name="Inahashi Y."/>
            <person name="Intra B."/>
        </authorList>
    </citation>
    <scope>NUCLEOTIDE SEQUENCE</scope>
    <source>
        <strain evidence="4">MCN248</strain>
    </source>
</reference>
<sequence>MSHFLEGGDVHPGFSCVITPVDGATVLSLSGELDIATAAECGRGLAEAVASSEPARVVVDMKGVEFCDSSGLSVLISALTGAEASGGVLVLCELHPRIRRVLTLTGLSRRFRTYDTVPEAIAALPRPITS</sequence>
<proteinExistence type="inferred from homology"/>